<dbReference type="AlphaFoldDB" id="A0A0A9WP19"/>
<proteinExistence type="predicted"/>
<evidence type="ECO:0000313" key="1">
    <source>
        <dbReference type="EMBL" id="JAG08243.1"/>
    </source>
</evidence>
<feature type="non-terminal residue" evidence="1">
    <location>
        <position position="1041"/>
    </location>
</feature>
<dbReference type="EMBL" id="GBHO01035361">
    <property type="protein sequence ID" value="JAG08243.1"/>
    <property type="molecule type" value="Transcribed_RNA"/>
</dbReference>
<dbReference type="SUPFAM" id="SSF48371">
    <property type="entry name" value="ARM repeat"/>
    <property type="match status" value="1"/>
</dbReference>
<reference evidence="1" key="1">
    <citation type="journal article" date="2014" name="PLoS ONE">
        <title>Transcriptome-Based Identification of ABC Transporters in the Western Tarnished Plant Bug Lygus hesperus.</title>
        <authorList>
            <person name="Hull J.J."/>
            <person name="Chaney K."/>
            <person name="Geib S.M."/>
            <person name="Fabrick J.A."/>
            <person name="Brent C.S."/>
            <person name="Walsh D."/>
            <person name="Lavine L.C."/>
        </authorList>
    </citation>
    <scope>NUCLEOTIDE SEQUENCE</scope>
</reference>
<accession>A0A0A9WP19</accession>
<organism evidence="1">
    <name type="scientific">Lygus hesperus</name>
    <name type="common">Western plant bug</name>
    <dbReference type="NCBI Taxonomy" id="30085"/>
    <lineage>
        <taxon>Eukaryota</taxon>
        <taxon>Metazoa</taxon>
        <taxon>Ecdysozoa</taxon>
        <taxon>Arthropoda</taxon>
        <taxon>Hexapoda</taxon>
        <taxon>Insecta</taxon>
        <taxon>Pterygota</taxon>
        <taxon>Neoptera</taxon>
        <taxon>Paraneoptera</taxon>
        <taxon>Hemiptera</taxon>
        <taxon>Heteroptera</taxon>
        <taxon>Panheteroptera</taxon>
        <taxon>Cimicomorpha</taxon>
        <taxon>Miridae</taxon>
        <taxon>Mirini</taxon>
        <taxon>Lygus</taxon>
    </lineage>
</organism>
<gene>
    <name evidence="1" type="primary">ldh_2</name>
    <name evidence="1" type="ORF">CM83_11559</name>
</gene>
<sequence length="1041" mass="117245">MRAVMEIEEKTDILTCQFIEKLTGFEDLSDRLSVAEKVFSSLSIPMFNKEEVVFRELSKLASAMKGNERTQVVVCLKNCLQSKKMLNFSGDFSPEVVDCLLEVFSLNSSYPDDSTVETRVAFLECAIALLSTSYFQRWFTCDVKNLCRLIGNVLSAASPSSLNEVVKLMSLLSIIAKNTLFKDETRDAFLESTFVPLCGAVSLIIDDEYSSLLSRTTDTFVNVVLYNPEFLDDFCKSKSDVRTAEGELPPAHKLIAELKSLVKSKLDANKTVETCFEMILLSSIKAMKSDHNIELAFDVFKTLCSILGCKVDKKISISWKAVKNWNHVNSYDIIGKMVVILDQSEVPLSIDYGTYTLESWFMSLVIGTLSINLTDLSPELLKMVENVFKYNPLIIENCAKCIADVMICKKSDEAMKPYVSLTKTVLDGVSQIQRLPKFVSILLNHLKRAIDAKSTQKNFEETVLVDIIPEELSEHFADTIVMIPHSQILATFKDILDHIQQDSINPLEGSSTDITVVLMTEITNELLRQLLFSVKIADHSVPDNIKSKFNVLLQDLKIILEKMGTVLVDDHNDRLLKSFLDVCHASGAVNLMIEEYEGSPMKPINKQDLVPFNFSYVHPYLPPQQWKRIGDSIVDHPNCTAHRSLYKMMVQKVEAVAQVEEGSEGPGTQTARRLLSISDPQWLWEEITNLAPLFQANEVVQLITTLIESFGNDQDRWLSLLKRDEFVENRRLVLALALKLLNKVADIIGNEHNDLGKEVLDEFKIEDLLEYELSLLITEDESIAEEIGVCIKTAKKIINNNLNLEMADNKKLFDASFVRVLHFLPLHHFSVLSQTCLSLAIIGILGQMSPNPEVYNLLLDILFRMIKNPANNTGQLMVCGLNSGILLKFISQRGVSYPTLKPLIRAICKESLNDKKTAKKLIKAVSKPTVEDVWQTSLVIEEVNQLKQKKKVDNEQETEDVDSAIQPAVNKDESLDSLVRSVIPILESESPSLNLLPTYAVILRLHFRLEKDFGSTSLINKIEDYLRLCALDPEQGFALLD</sequence>
<protein>
    <submittedName>
        <fullName evidence="1">L-lactate dehydrogenase</fullName>
    </submittedName>
</protein>
<name>A0A0A9WP19_LYGHE</name>
<dbReference type="InterPro" id="IPR016024">
    <property type="entry name" value="ARM-type_fold"/>
</dbReference>
<reference evidence="1" key="2">
    <citation type="submission" date="2014-07" db="EMBL/GenBank/DDBJ databases">
        <authorList>
            <person name="Hull J."/>
        </authorList>
    </citation>
    <scope>NUCLEOTIDE SEQUENCE</scope>
</reference>